<gene>
    <name evidence="2" type="ORF">HDF10_001199</name>
</gene>
<feature type="domain" description="ATPase BadF/BadG/BcrA/BcrD type" evidence="1">
    <location>
        <begin position="7"/>
        <end position="294"/>
    </location>
</feature>
<evidence type="ECO:0000259" key="1">
    <source>
        <dbReference type="Pfam" id="PF01869"/>
    </source>
</evidence>
<dbReference type="Gene3D" id="3.30.420.40">
    <property type="match status" value="2"/>
</dbReference>
<organism evidence="2 3">
    <name type="scientific">Tunturiibacter lichenicola</name>
    <dbReference type="NCBI Taxonomy" id="2051959"/>
    <lineage>
        <taxon>Bacteria</taxon>
        <taxon>Pseudomonadati</taxon>
        <taxon>Acidobacteriota</taxon>
        <taxon>Terriglobia</taxon>
        <taxon>Terriglobales</taxon>
        <taxon>Acidobacteriaceae</taxon>
        <taxon>Tunturiibacter</taxon>
    </lineage>
</organism>
<dbReference type="PANTHER" id="PTHR43190">
    <property type="entry name" value="N-ACETYL-D-GLUCOSAMINE KINASE"/>
    <property type="match status" value="1"/>
</dbReference>
<evidence type="ECO:0000313" key="3">
    <source>
        <dbReference type="Proteomes" id="UP000569092"/>
    </source>
</evidence>
<dbReference type="Pfam" id="PF01869">
    <property type="entry name" value="BcrAD_BadFG"/>
    <property type="match status" value="1"/>
</dbReference>
<evidence type="ECO:0000313" key="2">
    <source>
        <dbReference type="EMBL" id="MBB5343249.1"/>
    </source>
</evidence>
<dbReference type="InterPro" id="IPR002731">
    <property type="entry name" value="ATPase_BadF"/>
</dbReference>
<dbReference type="PANTHER" id="PTHR43190:SF3">
    <property type="entry name" value="N-ACETYL-D-GLUCOSAMINE KINASE"/>
    <property type="match status" value="1"/>
</dbReference>
<proteinExistence type="predicted"/>
<dbReference type="InterPro" id="IPR043129">
    <property type="entry name" value="ATPase_NBD"/>
</dbReference>
<comment type="caution">
    <text evidence="2">The sequence shown here is derived from an EMBL/GenBank/DDBJ whole genome shotgun (WGS) entry which is preliminary data.</text>
</comment>
<dbReference type="SUPFAM" id="SSF53067">
    <property type="entry name" value="Actin-like ATPase domain"/>
    <property type="match status" value="2"/>
</dbReference>
<reference evidence="2 3" key="1">
    <citation type="submission" date="2020-08" db="EMBL/GenBank/DDBJ databases">
        <title>Genomic Encyclopedia of Type Strains, Phase IV (KMG-V): Genome sequencing to study the core and pangenomes of soil and plant-associated prokaryotes.</title>
        <authorList>
            <person name="Whitman W."/>
        </authorList>
    </citation>
    <scope>NUCLEOTIDE SEQUENCE [LARGE SCALE GENOMIC DNA]</scope>
    <source>
        <strain evidence="2 3">M8US30</strain>
    </source>
</reference>
<accession>A0A7W8N2N3</accession>
<protein>
    <submittedName>
        <fullName evidence="2">N-acetylglucosamine kinase-like BadF-type ATPase</fullName>
    </submittedName>
</protein>
<dbReference type="GO" id="GO:0016301">
    <property type="term" value="F:kinase activity"/>
    <property type="evidence" value="ECO:0007669"/>
    <property type="project" value="UniProtKB-KW"/>
</dbReference>
<name>A0A7W8N2N3_9BACT</name>
<dbReference type="AlphaFoldDB" id="A0A7W8N2N3"/>
<dbReference type="Proteomes" id="UP000569092">
    <property type="component" value="Unassembled WGS sequence"/>
</dbReference>
<dbReference type="InterPro" id="IPR052519">
    <property type="entry name" value="Euk-type_GlcNAc_Kinase"/>
</dbReference>
<dbReference type="CDD" id="cd24007">
    <property type="entry name" value="ASKHA_NBD_eukNAGK-like"/>
    <property type="match status" value="1"/>
</dbReference>
<sequence length="306" mass="31639">MALFLAIDAGGTKTRCLLADETTILGRAVTGSVELMRVSEAEASSHLRAMLAEVSQVANVSLGELSQTCVGLAGLSIDAVREWAEREIGAVIGGDLHLLSEDEIALEGAFYGGPGVLIIAGTGSNIIGRAADGAMYQAGGWGPALGDEGSGFWIAQEALRAGFWAKDRGVATTLLAEIGEFWGLKSLGEIVERANARPGPDLPALVPVIVRCAEAGDELAIAVLERAGVELAEQVALVALKMKESGGRRKIDAACTGSILEHISLVRSAMVAALKTSSPGVKVLDGVVDSLEGALWRAREAVKAVS</sequence>
<dbReference type="EMBL" id="JACHDZ010000001">
    <property type="protein sequence ID" value="MBB5343249.1"/>
    <property type="molecule type" value="Genomic_DNA"/>
</dbReference>